<sequence>MRSSLIKIIAIAFASPQGAIGSATFDTGLTLTSPSTGISTTPDGRLFVLYSRGLDGSSGPQLVEWKGNSSVPYPDEEWNSYAQGKDPATHFIRVNSQRVGPDGALWIVDPGANFGSPVLLPDGPKVVKIDLETDSVARIYPMGNVTESASALDDIRFNAAPDKAYLTDVETPGLIVLDLFTGEAQRVLDNHISTTGYMPISAEGTLVPDTYAAADQLEVSPDNQWLYYQPSSGGMWRIETRYLDEAFYNSSLRNDLGSYVNPFASTSTSGGTAIDANGTIYVSDTDRFAIYTIAPNGTRSVLVQDPRLSWIDAMWIDSTGRLWMPSSQFNRAAFLNNGTSRFSEPFHVYVMDLDVRPSPIDHA</sequence>
<dbReference type="GO" id="GO:0005576">
    <property type="term" value="C:extracellular region"/>
    <property type="evidence" value="ECO:0007669"/>
    <property type="project" value="UniProtKB-SubCell"/>
</dbReference>
<reference evidence="5 6" key="1">
    <citation type="submission" date="2014-04" db="EMBL/GenBank/DDBJ databases">
        <authorList>
            <consortium name="DOE Joint Genome Institute"/>
            <person name="Kuo A."/>
            <person name="Martino E."/>
            <person name="Perotto S."/>
            <person name="Kohler A."/>
            <person name="Nagy L.G."/>
            <person name="Floudas D."/>
            <person name="Copeland A."/>
            <person name="Barry K.W."/>
            <person name="Cichocki N."/>
            <person name="Veneault-Fourrey C."/>
            <person name="LaButti K."/>
            <person name="Lindquist E.A."/>
            <person name="Lipzen A."/>
            <person name="Lundell T."/>
            <person name="Morin E."/>
            <person name="Murat C."/>
            <person name="Sun H."/>
            <person name="Tunlid A."/>
            <person name="Henrissat B."/>
            <person name="Grigoriev I.V."/>
            <person name="Hibbett D.S."/>
            <person name="Martin F."/>
            <person name="Nordberg H.P."/>
            <person name="Cantor M.N."/>
            <person name="Hua S.X."/>
        </authorList>
    </citation>
    <scope>NUCLEOTIDE SEQUENCE [LARGE SCALE GENOMIC DNA]</scope>
    <source>
        <strain evidence="5 6">Zn</strain>
    </source>
</reference>
<comment type="similarity">
    <text evidence="2">Belongs to the major royal jelly protein family.</text>
</comment>
<evidence type="ECO:0000256" key="4">
    <source>
        <dbReference type="SAM" id="SignalP"/>
    </source>
</evidence>
<feature type="signal peptide" evidence="4">
    <location>
        <begin position="1"/>
        <end position="21"/>
    </location>
</feature>
<organism evidence="5 6">
    <name type="scientific">Oidiodendron maius (strain Zn)</name>
    <dbReference type="NCBI Taxonomy" id="913774"/>
    <lineage>
        <taxon>Eukaryota</taxon>
        <taxon>Fungi</taxon>
        <taxon>Dikarya</taxon>
        <taxon>Ascomycota</taxon>
        <taxon>Pezizomycotina</taxon>
        <taxon>Leotiomycetes</taxon>
        <taxon>Leotiomycetes incertae sedis</taxon>
        <taxon>Myxotrichaceae</taxon>
        <taxon>Oidiodendron</taxon>
    </lineage>
</organism>
<dbReference type="HOGENOM" id="CLU_031076_0_0_1"/>
<evidence type="ECO:0000256" key="1">
    <source>
        <dbReference type="ARBA" id="ARBA00004613"/>
    </source>
</evidence>
<dbReference type="InterPro" id="IPR011042">
    <property type="entry name" value="6-blade_b-propeller_TolB-like"/>
</dbReference>
<proteinExistence type="inferred from homology"/>
<name>A0A0C3GX34_OIDMZ</name>
<feature type="chain" id="PRO_5002165101" description="Major royal jelly protein" evidence="4">
    <location>
        <begin position="22"/>
        <end position="363"/>
    </location>
</feature>
<accession>A0A0C3GX34</accession>
<dbReference type="SUPFAM" id="SSF101898">
    <property type="entry name" value="NHL repeat"/>
    <property type="match status" value="1"/>
</dbReference>
<evidence type="ECO:0000256" key="3">
    <source>
        <dbReference type="ARBA" id="ARBA00022525"/>
    </source>
</evidence>
<comment type="subcellular location">
    <subcellularLocation>
        <location evidence="1">Secreted</location>
    </subcellularLocation>
</comment>
<dbReference type="Pfam" id="PF03022">
    <property type="entry name" value="MRJP"/>
    <property type="match status" value="1"/>
</dbReference>
<dbReference type="Gene3D" id="2.120.10.30">
    <property type="entry name" value="TolB, C-terminal domain"/>
    <property type="match status" value="1"/>
</dbReference>
<dbReference type="OrthoDB" id="7776143at2759"/>
<protein>
    <recommendedName>
        <fullName evidence="7">Major royal jelly protein</fullName>
    </recommendedName>
</protein>
<evidence type="ECO:0008006" key="7">
    <source>
        <dbReference type="Google" id="ProtNLM"/>
    </source>
</evidence>
<evidence type="ECO:0000313" key="5">
    <source>
        <dbReference type="EMBL" id="KIM95824.1"/>
    </source>
</evidence>
<keyword evidence="6" id="KW-1185">Reference proteome</keyword>
<dbReference type="Proteomes" id="UP000054321">
    <property type="component" value="Unassembled WGS sequence"/>
</dbReference>
<gene>
    <name evidence="5" type="ORF">OIDMADRAFT_133813</name>
</gene>
<dbReference type="PANTHER" id="PTHR10009">
    <property type="entry name" value="PROTEIN YELLOW-RELATED"/>
    <property type="match status" value="1"/>
</dbReference>
<evidence type="ECO:0000256" key="2">
    <source>
        <dbReference type="ARBA" id="ARBA00009127"/>
    </source>
</evidence>
<evidence type="ECO:0000313" key="6">
    <source>
        <dbReference type="Proteomes" id="UP000054321"/>
    </source>
</evidence>
<dbReference type="EMBL" id="KN832886">
    <property type="protein sequence ID" value="KIM95824.1"/>
    <property type="molecule type" value="Genomic_DNA"/>
</dbReference>
<dbReference type="InParanoid" id="A0A0C3GX34"/>
<keyword evidence="4" id="KW-0732">Signal</keyword>
<dbReference type="PANTHER" id="PTHR10009:SF18">
    <property type="entry name" value="PROTEIN YELLOW-LIKE PROTEIN"/>
    <property type="match status" value="1"/>
</dbReference>
<reference evidence="6" key="2">
    <citation type="submission" date="2015-01" db="EMBL/GenBank/DDBJ databases">
        <title>Evolutionary Origins and Diversification of the Mycorrhizal Mutualists.</title>
        <authorList>
            <consortium name="DOE Joint Genome Institute"/>
            <consortium name="Mycorrhizal Genomics Consortium"/>
            <person name="Kohler A."/>
            <person name="Kuo A."/>
            <person name="Nagy L.G."/>
            <person name="Floudas D."/>
            <person name="Copeland A."/>
            <person name="Barry K.W."/>
            <person name="Cichocki N."/>
            <person name="Veneault-Fourrey C."/>
            <person name="LaButti K."/>
            <person name="Lindquist E.A."/>
            <person name="Lipzen A."/>
            <person name="Lundell T."/>
            <person name="Morin E."/>
            <person name="Murat C."/>
            <person name="Riley R."/>
            <person name="Ohm R."/>
            <person name="Sun H."/>
            <person name="Tunlid A."/>
            <person name="Henrissat B."/>
            <person name="Grigoriev I.V."/>
            <person name="Hibbett D.S."/>
            <person name="Martin F."/>
        </authorList>
    </citation>
    <scope>NUCLEOTIDE SEQUENCE [LARGE SCALE GENOMIC DNA]</scope>
    <source>
        <strain evidence="6">Zn</strain>
    </source>
</reference>
<keyword evidence="3" id="KW-0964">Secreted</keyword>
<dbReference type="InterPro" id="IPR017996">
    <property type="entry name" value="MRJP/yellow-related"/>
</dbReference>
<dbReference type="AlphaFoldDB" id="A0A0C3GX34"/>